<evidence type="ECO:0000256" key="2">
    <source>
        <dbReference type="ARBA" id="ARBA00011233"/>
    </source>
</evidence>
<organism evidence="13 14">
    <name type="scientific">Caballeronia hypogeia</name>
    <dbReference type="NCBI Taxonomy" id="1777140"/>
    <lineage>
        <taxon>Bacteria</taxon>
        <taxon>Pseudomonadati</taxon>
        <taxon>Pseudomonadota</taxon>
        <taxon>Betaproteobacteria</taxon>
        <taxon>Burkholderiales</taxon>
        <taxon>Burkholderiaceae</taxon>
        <taxon>Caballeronia</taxon>
    </lineage>
</organism>
<dbReference type="RefSeq" id="WP_061169271.1">
    <property type="nucleotide sequence ID" value="NZ_FCOA02000014.1"/>
</dbReference>
<keyword evidence="9" id="KW-0472">Membrane</keyword>
<proteinExistence type="predicted"/>
<evidence type="ECO:0000256" key="7">
    <source>
        <dbReference type="ARBA" id="ARBA00023065"/>
    </source>
</evidence>
<keyword evidence="4" id="KW-1134">Transmembrane beta strand</keyword>
<comment type="subunit">
    <text evidence="2">Homotrimer.</text>
</comment>
<dbReference type="EMBL" id="FCOA02000014">
    <property type="protein sequence ID" value="SAK72709.1"/>
    <property type="molecule type" value="Genomic_DNA"/>
</dbReference>
<evidence type="ECO:0000256" key="4">
    <source>
        <dbReference type="ARBA" id="ARBA00022452"/>
    </source>
</evidence>
<dbReference type="InterPro" id="IPR050298">
    <property type="entry name" value="Gram-neg_bact_OMP"/>
</dbReference>
<evidence type="ECO:0000256" key="1">
    <source>
        <dbReference type="ARBA" id="ARBA00004571"/>
    </source>
</evidence>
<keyword evidence="14" id="KW-1185">Reference proteome</keyword>
<dbReference type="Gene3D" id="2.40.160.10">
    <property type="entry name" value="Porin"/>
    <property type="match status" value="1"/>
</dbReference>
<comment type="caution">
    <text evidence="13">The sequence shown here is derived from an EMBL/GenBank/DDBJ whole genome shotgun (WGS) entry which is preliminary data.</text>
</comment>
<dbReference type="AlphaFoldDB" id="A0A158BRH9"/>
<dbReference type="PRINTS" id="PR00184">
    <property type="entry name" value="NEISSPPORIN"/>
</dbReference>
<evidence type="ECO:0000256" key="10">
    <source>
        <dbReference type="ARBA" id="ARBA00023237"/>
    </source>
</evidence>
<gene>
    <name evidence="13" type="ORF">AWB79_04113</name>
</gene>
<dbReference type="GO" id="GO:0006811">
    <property type="term" value="P:monoatomic ion transport"/>
    <property type="evidence" value="ECO:0007669"/>
    <property type="project" value="UniProtKB-KW"/>
</dbReference>
<evidence type="ECO:0000256" key="11">
    <source>
        <dbReference type="SAM" id="SignalP"/>
    </source>
</evidence>
<dbReference type="CDD" id="cd00342">
    <property type="entry name" value="gram_neg_porins"/>
    <property type="match status" value="1"/>
</dbReference>
<dbReference type="SUPFAM" id="SSF56935">
    <property type="entry name" value="Porins"/>
    <property type="match status" value="1"/>
</dbReference>
<evidence type="ECO:0000256" key="9">
    <source>
        <dbReference type="ARBA" id="ARBA00023136"/>
    </source>
</evidence>
<dbReference type="Proteomes" id="UP000054851">
    <property type="component" value="Unassembled WGS sequence"/>
</dbReference>
<reference evidence="13" key="1">
    <citation type="submission" date="2016-01" db="EMBL/GenBank/DDBJ databases">
        <authorList>
            <person name="Peeters C."/>
        </authorList>
    </citation>
    <scope>NUCLEOTIDE SEQUENCE</scope>
    <source>
        <strain evidence="13">LMG 29322</strain>
    </source>
</reference>
<feature type="signal peptide" evidence="11">
    <location>
        <begin position="1"/>
        <end position="24"/>
    </location>
</feature>
<dbReference type="InterPro" id="IPR002299">
    <property type="entry name" value="Porin_Neis"/>
</dbReference>
<dbReference type="OrthoDB" id="8982743at2"/>
<evidence type="ECO:0000313" key="13">
    <source>
        <dbReference type="EMBL" id="SAK72709.1"/>
    </source>
</evidence>
<protein>
    <submittedName>
        <fullName evidence="13">Outer membrane porin OpcP</fullName>
    </submittedName>
</protein>
<keyword evidence="5" id="KW-0812">Transmembrane</keyword>
<dbReference type="GO" id="GO:0046930">
    <property type="term" value="C:pore complex"/>
    <property type="evidence" value="ECO:0007669"/>
    <property type="project" value="UniProtKB-KW"/>
</dbReference>
<feature type="domain" description="Porin" evidence="12">
    <location>
        <begin position="13"/>
        <end position="353"/>
    </location>
</feature>
<dbReference type="Pfam" id="PF13609">
    <property type="entry name" value="Porin_4"/>
    <property type="match status" value="1"/>
</dbReference>
<comment type="subcellular location">
    <subcellularLocation>
        <location evidence="1">Cell outer membrane</location>
        <topology evidence="1">Multi-pass membrane protein</topology>
    </subcellularLocation>
</comment>
<feature type="chain" id="PRO_5007622119" evidence="11">
    <location>
        <begin position="25"/>
        <end position="396"/>
    </location>
</feature>
<keyword evidence="6 11" id="KW-0732">Signal</keyword>
<evidence type="ECO:0000256" key="5">
    <source>
        <dbReference type="ARBA" id="ARBA00022692"/>
    </source>
</evidence>
<dbReference type="GO" id="GO:0009279">
    <property type="term" value="C:cell outer membrane"/>
    <property type="evidence" value="ECO:0007669"/>
    <property type="project" value="UniProtKB-SubCell"/>
</dbReference>
<evidence type="ECO:0000313" key="14">
    <source>
        <dbReference type="Proteomes" id="UP000054851"/>
    </source>
</evidence>
<accession>A0A158BRH9</accession>
<evidence type="ECO:0000256" key="3">
    <source>
        <dbReference type="ARBA" id="ARBA00022448"/>
    </source>
</evidence>
<keyword evidence="3" id="KW-0813">Transport</keyword>
<dbReference type="PANTHER" id="PTHR34501:SF9">
    <property type="entry name" value="MAJOR OUTER MEMBRANE PROTEIN P.IA"/>
    <property type="match status" value="1"/>
</dbReference>
<evidence type="ECO:0000256" key="6">
    <source>
        <dbReference type="ARBA" id="ARBA00022729"/>
    </source>
</evidence>
<dbReference type="STRING" id="1777140.AWB79_04113"/>
<keyword evidence="7" id="KW-0406">Ion transport</keyword>
<evidence type="ECO:0000256" key="8">
    <source>
        <dbReference type="ARBA" id="ARBA00023114"/>
    </source>
</evidence>
<dbReference type="InterPro" id="IPR023614">
    <property type="entry name" value="Porin_dom_sf"/>
</dbReference>
<dbReference type="GO" id="GO:0015288">
    <property type="term" value="F:porin activity"/>
    <property type="evidence" value="ECO:0007669"/>
    <property type="project" value="UniProtKB-KW"/>
</dbReference>
<keyword evidence="8" id="KW-0626">Porin</keyword>
<name>A0A158BRH9_9BURK</name>
<dbReference type="InterPro" id="IPR033900">
    <property type="entry name" value="Gram_neg_porin_domain"/>
</dbReference>
<evidence type="ECO:0000259" key="12">
    <source>
        <dbReference type="Pfam" id="PF13609"/>
    </source>
</evidence>
<sequence length="396" mass="41328">MTTNGPRRILIAVALASCVSAAQAQSSVTLYGIIDEGLNFTTNANGQHQYALQSGVTNGSRWGLRGTEDLGGGLKAIFVLESGFDINNGKLGQGGLLFGRQAYVGLGNPYGTVTLGRQYDPNADLVGPFAASNQWAGNIGAHPADVDNLNNANRTNNSIKFKSATFKGVSLEAAYSLGGVAGDPTRNQIWSVAAAYSNGPAALAVGYLNVRNPNLSFFGNATTGTPSATTANTNYPIFSGFLSAHTYQAASAGGSYAFGPATAGVTYSNIAFNGLGDTSSGPNPNGYRGDVHFNNVEGNFRIFATPYLLIGVAYDYTKGSSVSGAAGVNDGATYHQAMAGVDYFLSKRTDVYLLGIYQKASGTDSRNRTAVASITNQSPSDNDRQAVVRVGLRHRF</sequence>
<dbReference type="PANTHER" id="PTHR34501">
    <property type="entry name" value="PROTEIN YDDL-RELATED"/>
    <property type="match status" value="1"/>
</dbReference>
<keyword evidence="10" id="KW-0998">Cell outer membrane</keyword>